<proteinExistence type="predicted"/>
<dbReference type="AlphaFoldDB" id="F8C7T7"/>
<dbReference type="Proteomes" id="UP000000488">
    <property type="component" value="Chromosome"/>
</dbReference>
<evidence type="ECO:0000313" key="2">
    <source>
        <dbReference type="Proteomes" id="UP000000488"/>
    </source>
</evidence>
<evidence type="ECO:0000313" key="1">
    <source>
        <dbReference type="EMBL" id="AEI65688.1"/>
    </source>
</evidence>
<name>F8C7T7_MYXFH</name>
<reference evidence="1 2" key="1">
    <citation type="journal article" date="2011" name="J. Bacteriol.">
        <title>Genome sequence of the halotolerant marine bacterium Myxococcus fulvus HW-1.</title>
        <authorList>
            <person name="Li Z.F."/>
            <person name="Li X."/>
            <person name="Liu H."/>
            <person name="Liu X."/>
            <person name="Han K."/>
            <person name="Wu Z.H."/>
            <person name="Hu W."/>
            <person name="Li F.F."/>
            <person name="Li Y.Z."/>
        </authorList>
    </citation>
    <scope>NUCLEOTIDE SEQUENCE [LARGE SCALE GENOMIC DNA]</scope>
    <source>
        <strain evidence="2">ATCC BAA-855 / HW-1</strain>
    </source>
</reference>
<sequence length="158" mass="17979">MSSTALAGETWVQGRATLHACVYAHTYEAQVELNYRNYDLPWGTSVYLIYGWGGLNNFVPYDWEDTQTIEVFASAPWTWSTTVTSIISTRTTPKWAEHIDFVWKVVLPNGHEFYEKGNNSTWGYYAASLLDIAERPCTSDGNFVGPMYPLSVTSIEKW</sequence>
<protein>
    <submittedName>
        <fullName evidence="1">Uncharacterized protein</fullName>
    </submittedName>
</protein>
<accession>F8C7T7</accession>
<dbReference type="HOGENOM" id="CLU_1545982_0_0_7"/>
<gene>
    <name evidence="1" type="ordered locus">LILAB_18930</name>
</gene>
<organism evidence="1 2">
    <name type="scientific">Myxococcus fulvus (strain ATCC BAA-855 / HW-1)</name>
    <dbReference type="NCBI Taxonomy" id="483219"/>
    <lineage>
        <taxon>Bacteria</taxon>
        <taxon>Pseudomonadati</taxon>
        <taxon>Myxococcota</taxon>
        <taxon>Myxococcia</taxon>
        <taxon>Myxococcales</taxon>
        <taxon>Cystobacterineae</taxon>
        <taxon>Myxococcaceae</taxon>
        <taxon>Myxococcus</taxon>
    </lineage>
</organism>
<dbReference type="KEGG" id="mfu:LILAB_18930"/>
<dbReference type="EMBL" id="CP002830">
    <property type="protein sequence ID" value="AEI65688.1"/>
    <property type="molecule type" value="Genomic_DNA"/>
</dbReference>